<dbReference type="SUPFAM" id="SSF52833">
    <property type="entry name" value="Thioredoxin-like"/>
    <property type="match status" value="1"/>
</dbReference>
<keyword evidence="5" id="KW-1185">Reference proteome</keyword>
<dbReference type="Gene3D" id="3.40.30.10">
    <property type="entry name" value="Glutaredoxin"/>
    <property type="match status" value="1"/>
</dbReference>
<dbReference type="RefSeq" id="WP_026080849.1">
    <property type="nucleotide sequence ID" value="NZ_JARRTL010000029.1"/>
</dbReference>
<evidence type="ECO:0000259" key="1">
    <source>
        <dbReference type="Pfam" id="PF13192"/>
    </source>
</evidence>
<reference evidence="3 5" key="3">
    <citation type="submission" date="2023-03" db="EMBL/GenBank/DDBJ databases">
        <title>Agriculturally important microbes genome sequencing.</title>
        <authorList>
            <person name="Dunlap C."/>
        </authorList>
    </citation>
    <scope>NUCLEOTIDE SEQUENCE [LARGE SCALE GENOMIC DNA]</scope>
    <source>
        <strain evidence="3 5">CBP-3203</strain>
    </source>
</reference>
<comment type="caution">
    <text evidence="2">The sequence shown here is derived from an EMBL/GenBank/DDBJ whole genome shotgun (WGS) entry which is preliminary data.</text>
</comment>
<dbReference type="Proteomes" id="UP000036168">
    <property type="component" value="Unassembled WGS sequence"/>
</dbReference>
<dbReference type="EMBL" id="JARRTL010000029">
    <property type="protein sequence ID" value="MEC0487302.1"/>
    <property type="molecule type" value="Genomic_DNA"/>
</dbReference>
<reference evidence="2 4" key="1">
    <citation type="journal article" date="2015" name="Int. J. Syst. Evol. Microbiol.">
        <title>Bacillus glycinifermentans sp. nov., isolated from fermented soybean paste.</title>
        <authorList>
            <person name="Kim S.J."/>
            <person name="Dunlap C.A."/>
            <person name="Kwon S.W."/>
            <person name="Rooney A.P."/>
        </authorList>
    </citation>
    <scope>NUCLEOTIDE SEQUENCE [LARGE SCALE GENOMIC DNA]</scope>
    <source>
        <strain evidence="2 4">GO-13</strain>
    </source>
</reference>
<evidence type="ECO:0000313" key="2">
    <source>
        <dbReference type="EMBL" id="KRT95539.1"/>
    </source>
</evidence>
<dbReference type="STRING" id="1664069.BGLY_2064"/>
<dbReference type="AlphaFoldDB" id="A0A0T6BV86"/>
<dbReference type="EMBL" id="LECW02000002">
    <property type="protein sequence ID" value="KRT95539.1"/>
    <property type="molecule type" value="Genomic_DNA"/>
</dbReference>
<dbReference type="OrthoDB" id="9814618at2"/>
<dbReference type="Proteomes" id="UP001341297">
    <property type="component" value="Unassembled WGS sequence"/>
</dbReference>
<dbReference type="Pfam" id="PF13192">
    <property type="entry name" value="Thioredoxin_3"/>
    <property type="match status" value="1"/>
</dbReference>
<dbReference type="InterPro" id="IPR012336">
    <property type="entry name" value="Thioredoxin-like_fold"/>
</dbReference>
<protein>
    <submittedName>
        <fullName evidence="2">NrdH-redoxin</fullName>
    </submittedName>
    <submittedName>
        <fullName evidence="3">Thioredoxin family protein</fullName>
    </submittedName>
</protein>
<proteinExistence type="predicted"/>
<dbReference type="CDD" id="cd02976">
    <property type="entry name" value="NrdH"/>
    <property type="match status" value="1"/>
</dbReference>
<gene>
    <name evidence="2" type="ORF">AB447_209395</name>
    <name evidence="3" type="ORF">P8828_21340</name>
</gene>
<organism evidence="2 4">
    <name type="scientific">Bacillus glycinifermentans</name>
    <dbReference type="NCBI Taxonomy" id="1664069"/>
    <lineage>
        <taxon>Bacteria</taxon>
        <taxon>Bacillati</taxon>
        <taxon>Bacillota</taxon>
        <taxon>Bacilli</taxon>
        <taxon>Bacillales</taxon>
        <taxon>Bacillaceae</taxon>
        <taxon>Bacillus</taxon>
    </lineage>
</organism>
<evidence type="ECO:0000313" key="5">
    <source>
        <dbReference type="Proteomes" id="UP001341297"/>
    </source>
</evidence>
<evidence type="ECO:0000313" key="3">
    <source>
        <dbReference type="EMBL" id="MEC0487302.1"/>
    </source>
</evidence>
<accession>A0A0T6BV86</accession>
<evidence type="ECO:0000313" key="4">
    <source>
        <dbReference type="Proteomes" id="UP000036168"/>
    </source>
</evidence>
<feature type="domain" description="Thioredoxin-like fold" evidence="1">
    <location>
        <begin position="4"/>
        <end position="57"/>
    </location>
</feature>
<dbReference type="InterPro" id="IPR036249">
    <property type="entry name" value="Thioredoxin-like_sf"/>
</dbReference>
<name>A0A0T6BV86_9BACI</name>
<reference evidence="2" key="2">
    <citation type="submission" date="2015-10" db="EMBL/GenBank/DDBJ databases">
        <authorList>
            <person name="Gilbert D.G."/>
        </authorList>
    </citation>
    <scope>NUCLEOTIDE SEQUENCE</scope>
    <source>
        <strain evidence="2">GO-13</strain>
    </source>
</reference>
<sequence length="83" mass="9318">MKLIKLEQPSCTPCQLVSNYLKEKGIEFEAIDVTVRPEVAAEYGVMGVPVTILLDGEGKEVKRSSGFKPNELDELIFKIENYK</sequence>